<dbReference type="EMBL" id="AC130609">
    <property type="protein sequence ID" value="AAS98501.1"/>
    <property type="molecule type" value="Genomic_DNA"/>
</dbReference>
<dbReference type="AlphaFoldDB" id="Q75IH7"/>
<name>Q75IH7_ORYSJ</name>
<accession>Q75IH7</accession>
<organism evidence="1 2">
    <name type="scientific">Oryza sativa subsp. japonica</name>
    <name type="common">Rice</name>
    <dbReference type="NCBI Taxonomy" id="39947"/>
    <lineage>
        <taxon>Eukaryota</taxon>
        <taxon>Viridiplantae</taxon>
        <taxon>Streptophyta</taxon>
        <taxon>Embryophyta</taxon>
        <taxon>Tracheophyta</taxon>
        <taxon>Spermatophyta</taxon>
        <taxon>Magnoliopsida</taxon>
        <taxon>Liliopsida</taxon>
        <taxon>Poales</taxon>
        <taxon>Poaceae</taxon>
        <taxon>BOP clade</taxon>
        <taxon>Oryzoideae</taxon>
        <taxon>Oryzeae</taxon>
        <taxon>Oryzinae</taxon>
        <taxon>Oryza</taxon>
        <taxon>Oryza sativa</taxon>
    </lineage>
</organism>
<evidence type="ECO:0000313" key="1">
    <source>
        <dbReference type="EMBL" id="AAS98501.1"/>
    </source>
</evidence>
<sequence>MLYVATLAKHFVYELEGYLHQVSLSLPLIALDHQCMKLVEACCGAIPPNPSLCKINNQICRETTNPTNK</sequence>
<proteinExistence type="predicted"/>
<evidence type="ECO:0000313" key="2">
    <source>
        <dbReference type="Proteomes" id="UP000000763"/>
    </source>
</evidence>
<dbReference type="Proteomes" id="UP000000763">
    <property type="component" value="Chromosome 5"/>
</dbReference>
<gene>
    <name evidence="1" type="primary">P0048F12.3</name>
</gene>
<reference evidence="2" key="1">
    <citation type="journal article" date="2005" name="Nature">
        <title>The map-based sequence of the rice genome.</title>
        <authorList>
            <consortium name="International rice genome sequencing project (IRGSP)"/>
            <person name="Matsumoto T."/>
            <person name="Wu J."/>
            <person name="Kanamori H."/>
            <person name="Katayose Y."/>
            <person name="Fujisawa M."/>
            <person name="Namiki N."/>
            <person name="Mizuno H."/>
            <person name="Yamamoto K."/>
            <person name="Antonio B.A."/>
            <person name="Baba T."/>
            <person name="Sakata K."/>
            <person name="Nagamura Y."/>
            <person name="Aoki H."/>
            <person name="Arikawa K."/>
            <person name="Arita K."/>
            <person name="Bito T."/>
            <person name="Chiden Y."/>
            <person name="Fujitsuka N."/>
            <person name="Fukunaka R."/>
            <person name="Hamada M."/>
            <person name="Harada C."/>
            <person name="Hayashi A."/>
            <person name="Hijishita S."/>
            <person name="Honda M."/>
            <person name="Hosokawa S."/>
            <person name="Ichikawa Y."/>
            <person name="Idonuma A."/>
            <person name="Iijima M."/>
            <person name="Ikeda M."/>
            <person name="Ikeno M."/>
            <person name="Ito K."/>
            <person name="Ito S."/>
            <person name="Ito T."/>
            <person name="Ito Y."/>
            <person name="Ito Y."/>
            <person name="Iwabuchi A."/>
            <person name="Kamiya K."/>
            <person name="Karasawa W."/>
            <person name="Kurita K."/>
            <person name="Katagiri S."/>
            <person name="Kikuta A."/>
            <person name="Kobayashi H."/>
            <person name="Kobayashi N."/>
            <person name="Machita K."/>
            <person name="Maehara T."/>
            <person name="Masukawa M."/>
            <person name="Mizubayashi T."/>
            <person name="Mukai Y."/>
            <person name="Nagasaki H."/>
            <person name="Nagata Y."/>
            <person name="Naito S."/>
            <person name="Nakashima M."/>
            <person name="Nakama Y."/>
            <person name="Nakamichi Y."/>
            <person name="Nakamura M."/>
            <person name="Meguro A."/>
            <person name="Negishi M."/>
            <person name="Ohta I."/>
            <person name="Ohta T."/>
            <person name="Okamoto M."/>
            <person name="Ono N."/>
            <person name="Saji S."/>
            <person name="Sakaguchi M."/>
            <person name="Sakai K."/>
            <person name="Shibata M."/>
            <person name="Shimokawa T."/>
            <person name="Song J."/>
            <person name="Takazaki Y."/>
            <person name="Terasawa K."/>
            <person name="Tsugane M."/>
            <person name="Tsuji K."/>
            <person name="Ueda S."/>
            <person name="Waki K."/>
            <person name="Yamagata H."/>
            <person name="Yamamoto M."/>
            <person name="Yamamoto S."/>
            <person name="Yamane H."/>
            <person name="Yoshiki S."/>
            <person name="Yoshihara R."/>
            <person name="Yukawa K."/>
            <person name="Zhong H."/>
            <person name="Yano M."/>
            <person name="Yuan Q."/>
            <person name="Ouyang S."/>
            <person name="Liu J."/>
            <person name="Jones K.M."/>
            <person name="Gansberger K."/>
            <person name="Moffat K."/>
            <person name="Hill J."/>
            <person name="Bera J."/>
            <person name="Fadrosh D."/>
            <person name="Jin S."/>
            <person name="Johri S."/>
            <person name="Kim M."/>
            <person name="Overton L."/>
            <person name="Reardon M."/>
            <person name="Tsitrin T."/>
            <person name="Vuong H."/>
            <person name="Weaver B."/>
            <person name="Ciecko A."/>
            <person name="Tallon L."/>
            <person name="Jackson J."/>
            <person name="Pai G."/>
            <person name="Aken S.V."/>
            <person name="Utterback T."/>
            <person name="Reidmuller S."/>
            <person name="Feldblyum T."/>
            <person name="Hsiao J."/>
            <person name="Zismann V."/>
            <person name="Iobst S."/>
            <person name="de Vazeille A.R."/>
            <person name="Buell C.R."/>
            <person name="Ying K."/>
            <person name="Li Y."/>
            <person name="Lu T."/>
            <person name="Huang Y."/>
            <person name="Zhao Q."/>
            <person name="Feng Q."/>
            <person name="Zhang L."/>
            <person name="Zhu J."/>
            <person name="Weng Q."/>
            <person name="Mu J."/>
            <person name="Lu Y."/>
            <person name="Fan D."/>
            <person name="Liu Y."/>
            <person name="Guan J."/>
            <person name="Zhang Y."/>
            <person name="Yu S."/>
            <person name="Liu X."/>
            <person name="Zhang Y."/>
            <person name="Hong G."/>
            <person name="Han B."/>
            <person name="Choisne N."/>
            <person name="Demange N."/>
            <person name="Orjeda G."/>
            <person name="Samain S."/>
            <person name="Cattolico L."/>
            <person name="Pelletier E."/>
            <person name="Couloux A."/>
            <person name="Segurens B."/>
            <person name="Wincker P."/>
            <person name="D'Hont A."/>
            <person name="Scarpelli C."/>
            <person name="Weissenbach J."/>
            <person name="Salanoubat M."/>
            <person name="Quetier F."/>
            <person name="Yu Y."/>
            <person name="Kim H.R."/>
            <person name="Rambo T."/>
            <person name="Currie J."/>
            <person name="Collura K."/>
            <person name="Luo M."/>
            <person name="Yang T."/>
            <person name="Ammiraju J.S.S."/>
            <person name="Engler F."/>
            <person name="Soderlund C."/>
            <person name="Wing R.A."/>
            <person name="Palmer L.E."/>
            <person name="de la Bastide M."/>
            <person name="Spiegel L."/>
            <person name="Nascimento L."/>
            <person name="Zutavern T."/>
            <person name="O'Shaughnessy A."/>
            <person name="Dike S."/>
            <person name="Dedhia N."/>
            <person name="Preston R."/>
            <person name="Balija V."/>
            <person name="McCombie W.R."/>
            <person name="Chow T."/>
            <person name="Chen H."/>
            <person name="Chung M."/>
            <person name="Chen C."/>
            <person name="Shaw J."/>
            <person name="Wu H."/>
            <person name="Hsiao K."/>
            <person name="Chao Y."/>
            <person name="Chu M."/>
            <person name="Cheng C."/>
            <person name="Hour A."/>
            <person name="Lee P."/>
            <person name="Lin S."/>
            <person name="Lin Y."/>
            <person name="Liou J."/>
            <person name="Liu S."/>
            <person name="Hsing Y."/>
            <person name="Raghuvanshi S."/>
            <person name="Mohanty A."/>
            <person name="Bharti A.K."/>
            <person name="Gaur A."/>
            <person name="Gupta V."/>
            <person name="Kumar D."/>
            <person name="Ravi V."/>
            <person name="Vij S."/>
            <person name="Kapur A."/>
            <person name="Khurana P."/>
            <person name="Khurana P."/>
            <person name="Khurana J.P."/>
            <person name="Tyagi A.K."/>
            <person name="Gaikwad K."/>
            <person name="Singh A."/>
            <person name="Dalal V."/>
            <person name="Srivastava S."/>
            <person name="Dixit A."/>
            <person name="Pal A.K."/>
            <person name="Ghazi I.A."/>
            <person name="Yadav M."/>
            <person name="Pandit A."/>
            <person name="Bhargava A."/>
            <person name="Sureshbabu K."/>
            <person name="Batra K."/>
            <person name="Sharma T.R."/>
            <person name="Mohapatra T."/>
            <person name="Singh N.K."/>
            <person name="Messing J."/>
            <person name="Nelson A.B."/>
            <person name="Fuks G."/>
            <person name="Kavchok S."/>
            <person name="Keizer G."/>
            <person name="Linton E."/>
            <person name="Llaca V."/>
            <person name="Song R."/>
            <person name="Tanyolac B."/>
            <person name="Young S."/>
            <person name="Ho-Il K."/>
            <person name="Hahn J.H."/>
            <person name="Sangsakoo G."/>
            <person name="Vanavichit A."/>
            <person name="de Mattos Luiz.A.T."/>
            <person name="Zimmer P.D."/>
            <person name="Malone G."/>
            <person name="Dellagostin O."/>
            <person name="de Oliveira A.C."/>
            <person name="Bevan M."/>
            <person name="Bancroft I."/>
            <person name="Minx P."/>
            <person name="Cordum H."/>
            <person name="Wilson R."/>
            <person name="Cheng Z."/>
            <person name="Jin W."/>
            <person name="Jiang J."/>
            <person name="Leong S.A."/>
            <person name="Iwama H."/>
            <person name="Gojobori T."/>
            <person name="Itoh T."/>
            <person name="Niimura Y."/>
            <person name="Fujii Y."/>
            <person name="Habara T."/>
            <person name="Sakai H."/>
            <person name="Sato Y."/>
            <person name="Wilson G."/>
            <person name="Kumar K."/>
            <person name="McCouch S."/>
            <person name="Juretic N."/>
            <person name="Hoen D."/>
            <person name="Wright S."/>
            <person name="Bruskiewich R."/>
            <person name="Bureau T."/>
            <person name="Miyao A."/>
            <person name="Hirochika H."/>
            <person name="Nishikawa T."/>
            <person name="Kadowaki K."/>
            <person name="Sugiura M."/>
            <person name="Burr B."/>
            <person name="Sasaki T."/>
        </authorList>
    </citation>
    <scope>NUCLEOTIDE SEQUENCE [LARGE SCALE GENOMIC DNA]</scope>
    <source>
        <strain evidence="2">cv. Nipponbare</strain>
    </source>
</reference>
<reference evidence="2" key="2">
    <citation type="journal article" date="2008" name="Nucleic Acids Res.">
        <title>The rice annotation project database (RAP-DB): 2008 update.</title>
        <authorList>
            <consortium name="The rice annotation project (RAP)"/>
        </authorList>
    </citation>
    <scope>GENOME REANNOTATION</scope>
    <source>
        <strain evidence="2">cv. Nipponbare</strain>
    </source>
</reference>
<protein>
    <submittedName>
        <fullName evidence="1">Uncharacterized protein</fullName>
    </submittedName>
</protein>